<dbReference type="AlphaFoldDB" id="A0A4Y2E3K3"/>
<feature type="domain" description="Reverse transcriptase" evidence="1">
    <location>
        <begin position="23"/>
        <end position="116"/>
    </location>
</feature>
<dbReference type="EMBL" id="BGPR01000480">
    <property type="protein sequence ID" value="GBM22415.1"/>
    <property type="molecule type" value="Genomic_DNA"/>
</dbReference>
<dbReference type="Pfam" id="PF00078">
    <property type="entry name" value="RVT_1"/>
    <property type="match status" value="1"/>
</dbReference>
<gene>
    <name evidence="2" type="ORF">AVEN_221487_1</name>
</gene>
<proteinExistence type="predicted"/>
<evidence type="ECO:0000313" key="2">
    <source>
        <dbReference type="EMBL" id="GBM22415.1"/>
    </source>
</evidence>
<dbReference type="OrthoDB" id="411871at2759"/>
<sequence>MWHSRILRVNISKRRYSSFILQTGATGHFISSRVIMFGGYVISGPAFWNIVVDEILSVHWPQGVHIQAFADDFAFIVSDNNREGLRKLSKFAMDKFKDWADKNKLQVSMEKSSYVLFRKLVRGPMIKWGNQPIASKTI</sequence>
<accession>A0A4Y2E3K3</accession>
<protein>
    <recommendedName>
        <fullName evidence="1">Reverse transcriptase domain-containing protein</fullName>
    </recommendedName>
</protein>
<organism evidence="2 3">
    <name type="scientific">Araneus ventricosus</name>
    <name type="common">Orbweaver spider</name>
    <name type="synonym">Epeira ventricosa</name>
    <dbReference type="NCBI Taxonomy" id="182803"/>
    <lineage>
        <taxon>Eukaryota</taxon>
        <taxon>Metazoa</taxon>
        <taxon>Ecdysozoa</taxon>
        <taxon>Arthropoda</taxon>
        <taxon>Chelicerata</taxon>
        <taxon>Arachnida</taxon>
        <taxon>Araneae</taxon>
        <taxon>Araneomorphae</taxon>
        <taxon>Entelegynae</taxon>
        <taxon>Araneoidea</taxon>
        <taxon>Araneidae</taxon>
        <taxon>Araneus</taxon>
    </lineage>
</organism>
<comment type="caution">
    <text evidence="2">The sequence shown here is derived from an EMBL/GenBank/DDBJ whole genome shotgun (WGS) entry which is preliminary data.</text>
</comment>
<dbReference type="InterPro" id="IPR000477">
    <property type="entry name" value="RT_dom"/>
</dbReference>
<reference evidence="2 3" key="1">
    <citation type="journal article" date="2019" name="Sci. Rep.">
        <title>Orb-weaving spider Araneus ventricosus genome elucidates the spidroin gene catalogue.</title>
        <authorList>
            <person name="Kono N."/>
            <person name="Nakamura H."/>
            <person name="Ohtoshi R."/>
            <person name="Moran D.A.P."/>
            <person name="Shinohara A."/>
            <person name="Yoshida Y."/>
            <person name="Fujiwara M."/>
            <person name="Mori M."/>
            <person name="Tomita M."/>
            <person name="Arakawa K."/>
        </authorList>
    </citation>
    <scope>NUCLEOTIDE SEQUENCE [LARGE SCALE GENOMIC DNA]</scope>
</reference>
<dbReference type="Proteomes" id="UP000499080">
    <property type="component" value="Unassembled WGS sequence"/>
</dbReference>
<keyword evidence="3" id="KW-1185">Reference proteome</keyword>
<evidence type="ECO:0000259" key="1">
    <source>
        <dbReference type="Pfam" id="PF00078"/>
    </source>
</evidence>
<name>A0A4Y2E3K3_ARAVE</name>
<evidence type="ECO:0000313" key="3">
    <source>
        <dbReference type="Proteomes" id="UP000499080"/>
    </source>
</evidence>